<dbReference type="Pfam" id="PF04264">
    <property type="entry name" value="YceI"/>
    <property type="match status" value="1"/>
</dbReference>
<gene>
    <name evidence="3" type="ORF">DQ356_02760</name>
</gene>
<sequence length="198" mass="22955">MKKLFLLTLLLFSVTVVFAQRKKSKGVQVSKVQTSDIRWWGYKVVKSEATSHTGFVKLKSGKFYFTDKVLTGGDFVINMRSLTNTDLTGEDQQKLTEHLRSSDFFEVKRYPVAKFTITKILPSKNLDYNYLVYGNLTLKGIRRTISFPANIRTNDRFVSFESAKITLDRQKYKVFYKSAVRDYLIKDDIDIQIKMTAN</sequence>
<evidence type="ECO:0000313" key="3">
    <source>
        <dbReference type="EMBL" id="RCU43961.1"/>
    </source>
</evidence>
<keyword evidence="1" id="KW-0732">Signal</keyword>
<reference evidence="3 4" key="1">
    <citation type="submission" date="2018-07" db="EMBL/GenBank/DDBJ databases">
        <title>Chryseobacterium lacus sp. nov., isolated from lake water.</title>
        <authorList>
            <person name="Li C.-M."/>
        </authorList>
    </citation>
    <scope>NUCLEOTIDE SEQUENCE [LARGE SCALE GENOMIC DNA]</scope>
    <source>
        <strain evidence="3 4">YLOS41</strain>
    </source>
</reference>
<keyword evidence="4" id="KW-1185">Reference proteome</keyword>
<dbReference type="PANTHER" id="PTHR34406">
    <property type="entry name" value="PROTEIN YCEI"/>
    <property type="match status" value="1"/>
</dbReference>
<dbReference type="OrthoDB" id="951410at2"/>
<feature type="signal peptide" evidence="1">
    <location>
        <begin position="1"/>
        <end position="19"/>
    </location>
</feature>
<dbReference type="PANTHER" id="PTHR34406:SF1">
    <property type="entry name" value="PROTEIN YCEI"/>
    <property type="match status" value="1"/>
</dbReference>
<dbReference type="Gene3D" id="2.40.128.110">
    <property type="entry name" value="Lipid/polyisoprenoid-binding, YceI-like"/>
    <property type="match status" value="1"/>
</dbReference>
<organism evidence="3 4">
    <name type="scientific">Chryseobacterium lacus</name>
    <dbReference type="NCBI Taxonomy" id="2058346"/>
    <lineage>
        <taxon>Bacteria</taxon>
        <taxon>Pseudomonadati</taxon>
        <taxon>Bacteroidota</taxon>
        <taxon>Flavobacteriia</taxon>
        <taxon>Flavobacteriales</taxon>
        <taxon>Weeksellaceae</taxon>
        <taxon>Chryseobacterium group</taxon>
        <taxon>Chryseobacterium</taxon>
    </lineage>
</organism>
<dbReference type="SUPFAM" id="SSF101874">
    <property type="entry name" value="YceI-like"/>
    <property type="match status" value="1"/>
</dbReference>
<protein>
    <submittedName>
        <fullName evidence="3">YceI family protein</fullName>
    </submittedName>
</protein>
<feature type="chain" id="PRO_5016670031" evidence="1">
    <location>
        <begin position="20"/>
        <end position="198"/>
    </location>
</feature>
<dbReference type="EMBL" id="QPIE01000002">
    <property type="protein sequence ID" value="RCU43961.1"/>
    <property type="molecule type" value="Genomic_DNA"/>
</dbReference>
<evidence type="ECO:0000313" key="4">
    <source>
        <dbReference type="Proteomes" id="UP000252172"/>
    </source>
</evidence>
<dbReference type="Proteomes" id="UP000252172">
    <property type="component" value="Unassembled WGS sequence"/>
</dbReference>
<feature type="domain" description="Lipid/polyisoprenoid-binding YceI-like" evidence="2">
    <location>
        <begin position="41"/>
        <end position="198"/>
    </location>
</feature>
<comment type="caution">
    <text evidence="3">The sequence shown here is derived from an EMBL/GenBank/DDBJ whole genome shotgun (WGS) entry which is preliminary data.</text>
</comment>
<dbReference type="RefSeq" id="WP_114302940.1">
    <property type="nucleotide sequence ID" value="NZ_QPIE01000002.1"/>
</dbReference>
<proteinExistence type="predicted"/>
<accession>A0A368N352</accession>
<dbReference type="InterPro" id="IPR007372">
    <property type="entry name" value="Lipid/polyisoprenoid-bd_YceI"/>
</dbReference>
<evidence type="ECO:0000259" key="2">
    <source>
        <dbReference type="SMART" id="SM00867"/>
    </source>
</evidence>
<dbReference type="AlphaFoldDB" id="A0A368N352"/>
<evidence type="ECO:0000256" key="1">
    <source>
        <dbReference type="SAM" id="SignalP"/>
    </source>
</evidence>
<dbReference type="InterPro" id="IPR036761">
    <property type="entry name" value="TTHA0802/YceI-like_sf"/>
</dbReference>
<dbReference type="SMART" id="SM00867">
    <property type="entry name" value="YceI"/>
    <property type="match status" value="1"/>
</dbReference>
<name>A0A368N352_9FLAO</name>